<dbReference type="EMBL" id="CP009245">
    <property type="protein sequence ID" value="APT84612.1"/>
    <property type="molecule type" value="Genomic_DNA"/>
</dbReference>
<protein>
    <recommendedName>
        <fullName evidence="1">GmrSD restriction endonucleases N-terminal domain-containing protein</fullName>
    </recommendedName>
</protein>
<dbReference type="PANTHER" id="PTHR37292:SF2">
    <property type="entry name" value="DUF262 DOMAIN-CONTAINING PROTEIN"/>
    <property type="match status" value="1"/>
</dbReference>
<gene>
    <name evidence="2" type="ORF">CAQU_05500</name>
</gene>
<proteinExistence type="predicted"/>
<dbReference type="Pfam" id="PF03235">
    <property type="entry name" value="GmrSD_N"/>
    <property type="match status" value="1"/>
</dbReference>
<dbReference type="InterPro" id="IPR004919">
    <property type="entry name" value="GmrSD_N"/>
</dbReference>
<dbReference type="Proteomes" id="UP000185478">
    <property type="component" value="Chromosome"/>
</dbReference>
<evidence type="ECO:0000313" key="2">
    <source>
        <dbReference type="EMBL" id="APT84612.1"/>
    </source>
</evidence>
<dbReference type="KEGG" id="caqu:CAQU_05500"/>
<keyword evidence="3" id="KW-1185">Reference proteome</keyword>
<dbReference type="STRING" id="1431546.CAQU_05500"/>
<reference evidence="2 3" key="1">
    <citation type="submission" date="2014-08" db="EMBL/GenBank/DDBJ databases">
        <title>Complete genome sequence of Corynebacterium aquilae S-613T(T) (=DSM 44791(T)), isolated from the choana of a healthy golden eagle.</title>
        <authorList>
            <person name="Ruckert C."/>
            <person name="Albersmeier A."/>
            <person name="Winkler A."/>
            <person name="Kalinowski J."/>
        </authorList>
    </citation>
    <scope>NUCLEOTIDE SEQUENCE [LARGE SCALE GENOMIC DNA]</scope>
    <source>
        <strain evidence="2 3">S-613</strain>
    </source>
</reference>
<dbReference type="PANTHER" id="PTHR37292">
    <property type="entry name" value="VNG6097C"/>
    <property type="match status" value="1"/>
</dbReference>
<dbReference type="OrthoDB" id="9787127at2"/>
<dbReference type="AlphaFoldDB" id="A0A1L7CFH8"/>
<feature type="domain" description="GmrSD restriction endonucleases N-terminal" evidence="1">
    <location>
        <begin position="11"/>
        <end position="253"/>
    </location>
</feature>
<sequence>MGFSTPSYDLIDLFNRIDRGDLQLPDFQRQYLWDVDHIRALLVTVLRGYPMGALLALDTRNEPMRFRPRPLQGAPDHGVNPGLLLLDGQQRMTTLYHCLRGDGVVDTLDHRDKKIRRQFYVDINTAVSQEIMPDEAVISVSADGQVRSHFALRRFSTIDSDEHALSLGLMPVSALLSDRGSDMLFDLAGDENPQVREAAKQFNNAIAKPLVRYSVPMIRLDRETAQGGVGSIFARVNSAGLQMGIFDLLTAVFASEDPDFHLATDYEATAKLFSTHPNLSRLKRTDWLTAVSLYLTAKQGYARGQREDILRLSLEEYQAGAQRMREAFAEASTFLKQRCILDSSLVPYTFQIVPLAVILALLDERPGALANTRAWDRLNRWFWCGVFGELYGGPSVVNRAARDVIEVTEWVAAGDDQDVRVPGTVEQASFVESRLLSATRKDGLYKGIYALIMGRGARDWRTAQAFDAYSYDEMDTDFHPIFPLSYCADHGIDPVLAGSVINRTPMGRRTEVVLGGASPARYLKRVQSKSLMEDEEFDAVLATHLVNPELLHRGDAEEFFADRRSQLLEMIEHAMGATADRDVNDNDLSGGVEGPNAFA</sequence>
<dbReference type="RefSeq" id="WP_075725891.1">
    <property type="nucleotide sequence ID" value="NZ_CP009245.1"/>
</dbReference>
<evidence type="ECO:0000313" key="3">
    <source>
        <dbReference type="Proteomes" id="UP000185478"/>
    </source>
</evidence>
<accession>A0A1L7CFH8</accession>
<name>A0A1L7CFH8_9CORY</name>
<organism evidence="2 3">
    <name type="scientific">Corynebacterium aquilae DSM 44791</name>
    <dbReference type="NCBI Taxonomy" id="1431546"/>
    <lineage>
        <taxon>Bacteria</taxon>
        <taxon>Bacillati</taxon>
        <taxon>Actinomycetota</taxon>
        <taxon>Actinomycetes</taxon>
        <taxon>Mycobacteriales</taxon>
        <taxon>Corynebacteriaceae</taxon>
        <taxon>Corynebacterium</taxon>
    </lineage>
</organism>
<evidence type="ECO:0000259" key="1">
    <source>
        <dbReference type="Pfam" id="PF03235"/>
    </source>
</evidence>